<dbReference type="AlphaFoldDB" id="A0A927U7J6"/>
<dbReference type="SUPFAM" id="SSF50249">
    <property type="entry name" value="Nucleic acid-binding proteins"/>
    <property type="match status" value="1"/>
</dbReference>
<reference evidence="5" key="1">
    <citation type="submission" date="2019-04" db="EMBL/GenBank/DDBJ databases">
        <title>Evolution of Biomass-Degrading Anaerobic Consortia Revealed by Metagenomics.</title>
        <authorList>
            <person name="Peng X."/>
        </authorList>
    </citation>
    <scope>NUCLEOTIDE SEQUENCE</scope>
    <source>
        <strain evidence="5">SIG311</strain>
    </source>
</reference>
<evidence type="ECO:0000313" key="5">
    <source>
        <dbReference type="EMBL" id="MBE5919719.1"/>
    </source>
</evidence>
<dbReference type="NCBIfam" id="TIGR00621">
    <property type="entry name" value="ssb"/>
    <property type="match status" value="1"/>
</dbReference>
<dbReference type="Proteomes" id="UP000766246">
    <property type="component" value="Unassembled WGS sequence"/>
</dbReference>
<protein>
    <recommendedName>
        <fullName evidence="2 3">Single-stranded DNA-binding protein</fullName>
        <shortName evidence="2">SSB</shortName>
    </recommendedName>
</protein>
<dbReference type="GO" id="GO:0009295">
    <property type="term" value="C:nucleoid"/>
    <property type="evidence" value="ECO:0007669"/>
    <property type="project" value="TreeGrafter"/>
</dbReference>
<sequence length="154" mass="16969">MNKVIEVGRLTRDPEVRYTSGDNAMCIARFSIAVPRTRKKDGADETDFFNCVAFGKTGEFIEKYMHKGNKVIIEGRLQSGSYTNKEGQKVNTVDIVVENIEFGESKNSSGDAGNTNTSNKSASTSSKKNKAPESTPEDFDLTELDGLDEELPFN</sequence>
<dbReference type="PANTHER" id="PTHR10302:SF27">
    <property type="entry name" value="SINGLE-STRANDED DNA-BINDING PROTEIN"/>
    <property type="match status" value="1"/>
</dbReference>
<comment type="caution">
    <text evidence="5">The sequence shown here is derived from an EMBL/GenBank/DDBJ whole genome shotgun (WGS) entry which is preliminary data.</text>
</comment>
<dbReference type="EMBL" id="SVER01000017">
    <property type="protein sequence ID" value="MBE5919719.1"/>
    <property type="molecule type" value="Genomic_DNA"/>
</dbReference>
<evidence type="ECO:0000256" key="1">
    <source>
        <dbReference type="ARBA" id="ARBA00023125"/>
    </source>
</evidence>
<evidence type="ECO:0000313" key="6">
    <source>
        <dbReference type="Proteomes" id="UP000766246"/>
    </source>
</evidence>
<dbReference type="PIRSF" id="PIRSF002070">
    <property type="entry name" value="SSB"/>
    <property type="match status" value="1"/>
</dbReference>
<keyword evidence="1 2" id="KW-0238">DNA-binding</keyword>
<dbReference type="PROSITE" id="PS50935">
    <property type="entry name" value="SSB"/>
    <property type="match status" value="1"/>
</dbReference>
<evidence type="ECO:0000256" key="4">
    <source>
        <dbReference type="SAM" id="MobiDB-lite"/>
    </source>
</evidence>
<feature type="compositionally biased region" description="Acidic residues" evidence="4">
    <location>
        <begin position="135"/>
        <end position="154"/>
    </location>
</feature>
<dbReference type="GO" id="GO:0003697">
    <property type="term" value="F:single-stranded DNA binding"/>
    <property type="evidence" value="ECO:0007669"/>
    <property type="project" value="UniProtKB-UniRule"/>
</dbReference>
<dbReference type="InterPro" id="IPR012340">
    <property type="entry name" value="NA-bd_OB-fold"/>
</dbReference>
<gene>
    <name evidence="5" type="primary">ssb</name>
    <name evidence="5" type="ORF">E7272_07715</name>
</gene>
<dbReference type="HAMAP" id="MF_00984">
    <property type="entry name" value="SSB"/>
    <property type="match status" value="1"/>
</dbReference>
<dbReference type="InterPro" id="IPR011344">
    <property type="entry name" value="ssDNA-bd"/>
</dbReference>
<organism evidence="5 6">
    <name type="scientific">Pseudobutyrivibrio ruminis</name>
    <dbReference type="NCBI Taxonomy" id="46206"/>
    <lineage>
        <taxon>Bacteria</taxon>
        <taxon>Bacillati</taxon>
        <taxon>Bacillota</taxon>
        <taxon>Clostridia</taxon>
        <taxon>Lachnospirales</taxon>
        <taxon>Lachnospiraceae</taxon>
        <taxon>Pseudobutyrivibrio</taxon>
    </lineage>
</organism>
<dbReference type="InterPro" id="IPR000424">
    <property type="entry name" value="Primosome_PriB/ssb"/>
</dbReference>
<dbReference type="Pfam" id="PF00436">
    <property type="entry name" value="SSB"/>
    <property type="match status" value="1"/>
</dbReference>
<comment type="caution">
    <text evidence="2">Lacks conserved residue(s) required for the propagation of feature annotation.</text>
</comment>
<dbReference type="GO" id="GO:0006260">
    <property type="term" value="P:DNA replication"/>
    <property type="evidence" value="ECO:0007669"/>
    <property type="project" value="InterPro"/>
</dbReference>
<evidence type="ECO:0000256" key="2">
    <source>
        <dbReference type="HAMAP-Rule" id="MF_00984"/>
    </source>
</evidence>
<dbReference type="CDD" id="cd04496">
    <property type="entry name" value="SSB_OBF"/>
    <property type="match status" value="1"/>
</dbReference>
<dbReference type="PANTHER" id="PTHR10302">
    <property type="entry name" value="SINGLE-STRANDED DNA-BINDING PROTEIN"/>
    <property type="match status" value="1"/>
</dbReference>
<feature type="region of interest" description="Disordered" evidence="4">
    <location>
        <begin position="104"/>
        <end position="154"/>
    </location>
</feature>
<name>A0A927U7J6_9FIRM</name>
<evidence type="ECO:0000256" key="3">
    <source>
        <dbReference type="PIRNR" id="PIRNR002070"/>
    </source>
</evidence>
<feature type="compositionally biased region" description="Low complexity" evidence="4">
    <location>
        <begin position="114"/>
        <end position="126"/>
    </location>
</feature>
<dbReference type="Gene3D" id="2.40.50.140">
    <property type="entry name" value="Nucleic acid-binding proteins"/>
    <property type="match status" value="1"/>
</dbReference>
<accession>A0A927U7J6</accession>
<proteinExistence type="inferred from homology"/>
<comment type="subunit">
    <text evidence="2">Homotetramer.</text>
</comment>